<proteinExistence type="predicted"/>
<dbReference type="PANTHER" id="PTHR46843:SF1">
    <property type="entry name" value="BTB_POZ DOMAIN-CONTAINING PROTEIN 16"/>
    <property type="match status" value="1"/>
</dbReference>
<dbReference type="InterPro" id="IPR048859">
    <property type="entry name" value="BTBD16_C"/>
</dbReference>
<dbReference type="Pfam" id="PF21059">
    <property type="entry name" value="BTBD16_C"/>
    <property type="match status" value="1"/>
</dbReference>
<dbReference type="InterPro" id="IPR011333">
    <property type="entry name" value="SKP1/BTB/POZ_sf"/>
</dbReference>
<evidence type="ECO:0000259" key="3">
    <source>
        <dbReference type="Pfam" id="PF23998"/>
    </source>
</evidence>
<evidence type="ECO:0000259" key="2">
    <source>
        <dbReference type="Pfam" id="PF21059"/>
    </source>
</evidence>
<dbReference type="EMBL" id="VSWD01000008">
    <property type="protein sequence ID" value="KAK3095401.1"/>
    <property type="molecule type" value="Genomic_DNA"/>
</dbReference>
<accession>A0AA89BUU2</accession>
<gene>
    <name evidence="4" type="ORF">FSP39_014207</name>
</gene>
<feature type="domain" description="BTB/POZ" evidence="2">
    <location>
        <begin position="538"/>
        <end position="642"/>
    </location>
</feature>
<feature type="domain" description="BTBDG BTB/POZ" evidence="3">
    <location>
        <begin position="286"/>
        <end position="360"/>
    </location>
</feature>
<sequence>MAEVTVGNYPQQRVAPSYFPTIPPIAPDAAISYCRSVQDAPYTALMGVVVDARNPSRHPVTPRCRMRKLVGSTNRWRLPESLGSDLLGSSQAIKAINMPYNKSLISLITAESPQLNMNLDITIPYSFRRSLDRSYTDSFVAEELAKKKMSLDTVIPPSSPSKMRVGQPSPLGSVKKFVPTNARPVTPKDIFLYHSKRSKSFLGPDVLLKSVGMDWELHRPFLRKAEVLVQLLKEADDPSFQKYYRSPASETLDTYIKKNNFYSNDYKEMSNRLSLVNNPEEEESKGVDHPAHISEKRVNNVTTIKLECRDPLITKSALAVALGNLYHEDIEVHLEDVANVLAAASAIGYKSLMDECGNLMLRNITFRTVCKYHQAAARYQQEHVVLACERWLELNLIPQLSSHIQLREVPIDILQKVIKSNRLFTYNEHSIYKTLSYWLFLQLNPGIQLMPSHSTVLSYFNSLQKTCSFLEKDEGRLYAPLFSSIRLHGITDTNHIQDMQIMNILPQCQLINLLSQHYHSLQGGGDMEALKNFTTGSIRQGFIVDEEPHYHSEVLSLHGFHFELKAVRSSHGHVAFYMQRLKPGDPILSFRQCERQTFSMRPDREVRYCITVQQLDSGDHNMLTTGIVSQKFGLGDKTSKSEILKIESLDSAAYVTFALMFPAS</sequence>
<name>A0AA89BUU2_PINIB</name>
<organism evidence="4 5">
    <name type="scientific">Pinctada imbricata</name>
    <name type="common">Atlantic pearl-oyster</name>
    <name type="synonym">Pinctada martensii</name>
    <dbReference type="NCBI Taxonomy" id="66713"/>
    <lineage>
        <taxon>Eukaryota</taxon>
        <taxon>Metazoa</taxon>
        <taxon>Spiralia</taxon>
        <taxon>Lophotrochozoa</taxon>
        <taxon>Mollusca</taxon>
        <taxon>Bivalvia</taxon>
        <taxon>Autobranchia</taxon>
        <taxon>Pteriomorphia</taxon>
        <taxon>Pterioida</taxon>
        <taxon>Pterioidea</taxon>
        <taxon>Pteriidae</taxon>
        <taxon>Pinctada</taxon>
    </lineage>
</organism>
<comment type="caution">
    <text evidence="4">The sequence shown here is derived from an EMBL/GenBank/DDBJ whole genome shotgun (WGS) entry which is preliminary data.</text>
</comment>
<protein>
    <recommendedName>
        <fullName evidence="1">BTB/POZ domain-containing protein 16</fullName>
    </recommendedName>
</protein>
<dbReference type="Proteomes" id="UP001186944">
    <property type="component" value="Unassembled WGS sequence"/>
</dbReference>
<keyword evidence="5" id="KW-1185">Reference proteome</keyword>
<evidence type="ECO:0000313" key="4">
    <source>
        <dbReference type="EMBL" id="KAK3095401.1"/>
    </source>
</evidence>
<dbReference type="InterPro" id="IPR056426">
    <property type="entry name" value="BTB_BTBDG"/>
</dbReference>
<dbReference type="Gene3D" id="3.30.710.10">
    <property type="entry name" value="Potassium Channel Kv1.1, Chain A"/>
    <property type="match status" value="1"/>
</dbReference>
<evidence type="ECO:0000256" key="1">
    <source>
        <dbReference type="ARBA" id="ARBA00016271"/>
    </source>
</evidence>
<dbReference type="AlphaFoldDB" id="A0AA89BUU2"/>
<dbReference type="Pfam" id="PF23998">
    <property type="entry name" value="BTB_BTBDG"/>
    <property type="match status" value="1"/>
</dbReference>
<dbReference type="CDD" id="cd18492">
    <property type="entry name" value="BACK_BTBD16"/>
    <property type="match status" value="1"/>
</dbReference>
<dbReference type="InterPro" id="IPR042833">
    <property type="entry name" value="BTBD16"/>
</dbReference>
<reference evidence="4" key="1">
    <citation type="submission" date="2019-08" db="EMBL/GenBank/DDBJ databases">
        <title>The improved chromosome-level genome for the pearl oyster Pinctada fucata martensii using PacBio sequencing and Hi-C.</title>
        <authorList>
            <person name="Zheng Z."/>
        </authorList>
    </citation>
    <scope>NUCLEOTIDE SEQUENCE</scope>
    <source>
        <strain evidence="4">ZZ-2019</strain>
        <tissue evidence="4">Adductor muscle</tissue>
    </source>
</reference>
<evidence type="ECO:0000313" key="5">
    <source>
        <dbReference type="Proteomes" id="UP001186944"/>
    </source>
</evidence>
<dbReference type="PANTHER" id="PTHR46843">
    <property type="entry name" value="BTB/POZ DOMAIN-CONTAINING PROTEIN 16"/>
    <property type="match status" value="1"/>
</dbReference>